<sequence>MTVHERQELKEMIEYEIGGQIPENPIFFDDLGIGGDDCIELMHRIAVKYGIEMTSYSPRHYHETEQEAVMWPFVKVDRPFKEFDFNHLIDVIDQKRWYEPNPSA</sequence>
<evidence type="ECO:0000313" key="2">
    <source>
        <dbReference type="Proteomes" id="UP000436006"/>
    </source>
</evidence>
<gene>
    <name evidence="1" type="ORF">GO755_31475</name>
</gene>
<protein>
    <recommendedName>
        <fullName evidence="3">DUF1493 family protein</fullName>
    </recommendedName>
</protein>
<evidence type="ECO:0008006" key="3">
    <source>
        <dbReference type="Google" id="ProtNLM"/>
    </source>
</evidence>
<organism evidence="1 2">
    <name type="scientific">Spirosoma arboris</name>
    <dbReference type="NCBI Taxonomy" id="2682092"/>
    <lineage>
        <taxon>Bacteria</taxon>
        <taxon>Pseudomonadati</taxon>
        <taxon>Bacteroidota</taxon>
        <taxon>Cytophagia</taxon>
        <taxon>Cytophagales</taxon>
        <taxon>Cytophagaceae</taxon>
        <taxon>Spirosoma</taxon>
    </lineage>
</organism>
<dbReference type="AlphaFoldDB" id="A0A7K1SLA1"/>
<comment type="caution">
    <text evidence="1">The sequence shown here is derived from an EMBL/GenBank/DDBJ whole genome shotgun (WGS) entry which is preliminary data.</text>
</comment>
<reference evidence="1 2" key="1">
    <citation type="submission" date="2019-12" db="EMBL/GenBank/DDBJ databases">
        <title>Spirosoma sp. HMF4905 genome sequencing and assembly.</title>
        <authorList>
            <person name="Kang H."/>
            <person name="Cha I."/>
            <person name="Kim H."/>
            <person name="Joh K."/>
        </authorList>
    </citation>
    <scope>NUCLEOTIDE SEQUENCE [LARGE SCALE GENOMIC DNA]</scope>
    <source>
        <strain evidence="1 2">HMF4905</strain>
    </source>
</reference>
<dbReference type="EMBL" id="WPIN01000016">
    <property type="protein sequence ID" value="MVM34592.1"/>
    <property type="molecule type" value="Genomic_DNA"/>
</dbReference>
<accession>A0A7K1SLA1</accession>
<proteinExistence type="predicted"/>
<name>A0A7K1SLA1_9BACT</name>
<dbReference type="RefSeq" id="WP_157589406.1">
    <property type="nucleotide sequence ID" value="NZ_WPIN01000016.1"/>
</dbReference>
<dbReference type="Proteomes" id="UP000436006">
    <property type="component" value="Unassembled WGS sequence"/>
</dbReference>
<keyword evidence="2" id="KW-1185">Reference proteome</keyword>
<evidence type="ECO:0000313" key="1">
    <source>
        <dbReference type="EMBL" id="MVM34592.1"/>
    </source>
</evidence>